<geneLocation type="plasmid" evidence="1">
    <name>p-HB236076</name>
</geneLocation>
<accession>A0AB39HEJ4</accession>
<gene>
    <name evidence="1" type="ORF">AB0763_15670</name>
</gene>
<evidence type="ECO:0008006" key="2">
    <source>
        <dbReference type="Google" id="ProtNLM"/>
    </source>
</evidence>
<sequence>MKQTSIAIICAALLAGCNSTPDTSSSQQAATNSATASAAVTAMAKGDNLIQDPQLSEFRSNKGKSEVWKKHANKSAGLGDVGSSSVTAFGSEGSARLRFVSSSDDFSAEPALSQTIQGLKTNTQYQLSFYYNDKKGLNSPSQSTFGVKNLNGSVIENLTITPAMVESLPQDNAKKGFKKVALTFNSGANTSVTVYVSMTITDKSAIDLSGDIGKQTEVRVDEFSLKEL</sequence>
<dbReference type="EMBL" id="CP162602">
    <property type="protein sequence ID" value="XDK26479.1"/>
    <property type="molecule type" value="Genomic_DNA"/>
</dbReference>
<proteinExistence type="predicted"/>
<dbReference type="Gene3D" id="2.60.120.260">
    <property type="entry name" value="Galactose-binding domain-like"/>
    <property type="match status" value="1"/>
</dbReference>
<protein>
    <recommendedName>
        <fullName evidence="2">Lipoprotein</fullName>
    </recommendedName>
</protein>
<dbReference type="KEGG" id="vih:AB0763_15670"/>
<reference evidence="1" key="1">
    <citation type="submission" date="2024-07" db="EMBL/GenBank/DDBJ databases">
        <title>Genome Analysis of a Potential Novel Vibrio Species Secreting pH- and Thermo-stable Alginate Lyase and its Application in Producing Alginate Oligosaccharides.</title>
        <authorList>
            <person name="Huang H."/>
            <person name="Bao K."/>
        </authorList>
    </citation>
    <scope>NUCLEOTIDE SEQUENCE</scope>
    <source>
        <strain evidence="1">HB236076</strain>
        <plasmid evidence="1">p-HB236076</plasmid>
    </source>
</reference>
<dbReference type="RefSeq" id="WP_306099370.1">
    <property type="nucleotide sequence ID" value="NZ_CP162602.1"/>
</dbReference>
<dbReference type="PROSITE" id="PS51257">
    <property type="entry name" value="PROKAR_LIPOPROTEIN"/>
    <property type="match status" value="1"/>
</dbReference>
<keyword evidence="1" id="KW-0614">Plasmid</keyword>
<dbReference type="AlphaFoldDB" id="A0AB39HEJ4"/>
<evidence type="ECO:0000313" key="1">
    <source>
        <dbReference type="EMBL" id="XDK26479.1"/>
    </source>
</evidence>
<name>A0AB39HEJ4_9VIBR</name>
<organism evidence="1">
    <name type="scientific">Vibrio sp. HB236076</name>
    <dbReference type="NCBI Taxonomy" id="3232307"/>
    <lineage>
        <taxon>Bacteria</taxon>
        <taxon>Pseudomonadati</taxon>
        <taxon>Pseudomonadota</taxon>
        <taxon>Gammaproteobacteria</taxon>
        <taxon>Vibrionales</taxon>
        <taxon>Vibrionaceae</taxon>
        <taxon>Vibrio</taxon>
    </lineage>
</organism>